<dbReference type="Proteomes" id="UP000184420">
    <property type="component" value="Unassembled WGS sequence"/>
</dbReference>
<evidence type="ECO:0000313" key="1">
    <source>
        <dbReference type="EMBL" id="SHL87129.1"/>
    </source>
</evidence>
<reference evidence="1 2" key="1">
    <citation type="submission" date="2016-11" db="EMBL/GenBank/DDBJ databases">
        <authorList>
            <person name="Jaros S."/>
            <person name="Januszkiewicz K."/>
            <person name="Wedrychowicz H."/>
        </authorList>
    </citation>
    <scope>NUCLEOTIDE SEQUENCE [LARGE SCALE GENOMIC DNA]</scope>
    <source>
        <strain evidence="1 2">DSM 27406</strain>
    </source>
</reference>
<gene>
    <name evidence="1" type="ORF">SAMN05444266_105296</name>
</gene>
<name>A0A1M7E6Y1_9BACT</name>
<organism evidence="1 2">
    <name type="scientific">Chitinophaga jiangningensis</name>
    <dbReference type="NCBI Taxonomy" id="1419482"/>
    <lineage>
        <taxon>Bacteria</taxon>
        <taxon>Pseudomonadati</taxon>
        <taxon>Bacteroidota</taxon>
        <taxon>Chitinophagia</taxon>
        <taxon>Chitinophagales</taxon>
        <taxon>Chitinophagaceae</taxon>
        <taxon>Chitinophaga</taxon>
    </lineage>
</organism>
<dbReference type="AlphaFoldDB" id="A0A1M7E6Y1"/>
<accession>A0A1M7E6Y1</accession>
<sequence>MQTANFTLKFEYKGQPHILDVRTAETAFKTVYRVDIAEQEITFEPDEEGYVRAVSSKPLHDHVKQIDVELLHHVAELIIAHINK</sequence>
<protein>
    <submittedName>
        <fullName evidence="1">Uncharacterized protein</fullName>
    </submittedName>
</protein>
<dbReference type="OrthoDB" id="675660at2"/>
<proteinExistence type="predicted"/>
<dbReference type="RefSeq" id="WP_073082151.1">
    <property type="nucleotide sequence ID" value="NZ_FRBL01000005.1"/>
</dbReference>
<keyword evidence="2" id="KW-1185">Reference proteome</keyword>
<evidence type="ECO:0000313" key="2">
    <source>
        <dbReference type="Proteomes" id="UP000184420"/>
    </source>
</evidence>
<dbReference type="EMBL" id="FRBL01000005">
    <property type="protein sequence ID" value="SHL87129.1"/>
    <property type="molecule type" value="Genomic_DNA"/>
</dbReference>